<evidence type="ECO:0000313" key="3">
    <source>
        <dbReference type="EMBL" id="GAF83202.1"/>
    </source>
</evidence>
<dbReference type="EMBL" id="BARS01007445">
    <property type="protein sequence ID" value="GAF83202.1"/>
    <property type="molecule type" value="Genomic_DNA"/>
</dbReference>
<dbReference type="InterPro" id="IPR015995">
    <property type="entry name" value="MlrC_N"/>
</dbReference>
<proteinExistence type="predicted"/>
<evidence type="ECO:0000259" key="1">
    <source>
        <dbReference type="Pfam" id="PF07171"/>
    </source>
</evidence>
<evidence type="ECO:0000259" key="2">
    <source>
        <dbReference type="Pfam" id="PF07364"/>
    </source>
</evidence>
<protein>
    <recommendedName>
        <fullName evidence="4">Microcystin LR degradation protein MlrC N-terminal domain-containing protein</fullName>
    </recommendedName>
</protein>
<dbReference type="InterPro" id="IPR010799">
    <property type="entry name" value="MlrC_C"/>
</dbReference>
<reference evidence="3" key="1">
    <citation type="journal article" date="2014" name="Front. Microbiol.">
        <title>High frequency of phylogenetically diverse reductive dehalogenase-homologous genes in deep subseafloor sedimentary metagenomes.</title>
        <authorList>
            <person name="Kawai M."/>
            <person name="Futagami T."/>
            <person name="Toyoda A."/>
            <person name="Takaki Y."/>
            <person name="Nishi S."/>
            <person name="Hori S."/>
            <person name="Arai W."/>
            <person name="Tsubouchi T."/>
            <person name="Morono Y."/>
            <person name="Uchiyama I."/>
            <person name="Ito T."/>
            <person name="Fujiyama A."/>
            <person name="Inagaki F."/>
            <person name="Takami H."/>
        </authorList>
    </citation>
    <scope>NUCLEOTIDE SEQUENCE</scope>
    <source>
        <strain evidence="3">Expedition CK06-06</strain>
    </source>
</reference>
<evidence type="ECO:0008006" key="4">
    <source>
        <dbReference type="Google" id="ProtNLM"/>
    </source>
</evidence>
<sequence length="394" mass="42812">RIAVASFSHETCTFCPNITTLEAWEEGGILYGKGALDTEGQGKSYITGYKEAAGEHEDVKLIGTLRTTRPATIGMGSWLTTQAFDVISERICDRMSKAGELDGVLLALHGAMAVTGIPRPEAELCRRVRKILGGKPIMVTLDLHACEDQELANAADGVFILKTYPHLDSHEIGYTAAKCIIQTIRGEFNPTMAVRKPGVISASVYQASEYNPMKKVYDRCREWEEKGVYCASVAPGFAYMDTPDVGASVFVVTNDDHVLAEKAAQDISDLIWSLREELTKPLPGAKEGVANVIKMVEEGTKPVVIAYHDDRLGDGTHVLRALLEQGAKNWCSSSIADPKVLYKLDQEYEVGDKVTVTIGGWVHPISGEPVSVTGRIEWLGPADWVETGPMGKGA</sequence>
<feature type="domain" description="Microcystin LR degradation protein MlrC C-terminal" evidence="1">
    <location>
        <begin position="313"/>
        <end position="393"/>
    </location>
</feature>
<name>X0T4U4_9ZZZZ</name>
<organism evidence="3">
    <name type="scientific">marine sediment metagenome</name>
    <dbReference type="NCBI Taxonomy" id="412755"/>
    <lineage>
        <taxon>unclassified sequences</taxon>
        <taxon>metagenomes</taxon>
        <taxon>ecological metagenomes</taxon>
    </lineage>
</organism>
<accession>X0T4U4</accession>
<dbReference type="AlphaFoldDB" id="X0T4U4"/>
<dbReference type="Pfam" id="PF07364">
    <property type="entry name" value="DUF1485"/>
    <property type="match status" value="1"/>
</dbReference>
<feature type="domain" description="Microcystin LR degradation protein MlrC N-terminal" evidence="2">
    <location>
        <begin position="1"/>
        <end position="291"/>
    </location>
</feature>
<feature type="non-terminal residue" evidence="3">
    <location>
        <position position="1"/>
    </location>
</feature>
<comment type="caution">
    <text evidence="3">The sequence shown here is derived from an EMBL/GenBank/DDBJ whole genome shotgun (WGS) entry which is preliminary data.</text>
</comment>
<dbReference type="Pfam" id="PF07171">
    <property type="entry name" value="MlrC_C"/>
    <property type="match status" value="1"/>
</dbReference>
<gene>
    <name evidence="3" type="ORF">S01H1_14331</name>
</gene>
<feature type="non-terminal residue" evidence="3">
    <location>
        <position position="394"/>
    </location>
</feature>